<accession>A0ABT9ZW43</accession>
<proteinExistence type="predicted"/>
<evidence type="ECO:0000313" key="2">
    <source>
        <dbReference type="Proteomes" id="UP001230005"/>
    </source>
</evidence>
<reference evidence="1 2" key="1">
    <citation type="submission" date="2023-07" db="EMBL/GenBank/DDBJ databases">
        <title>Genomic Encyclopedia of Type Strains, Phase IV (KMG-IV): sequencing the most valuable type-strain genomes for metagenomic binning, comparative biology and taxonomic classification.</title>
        <authorList>
            <person name="Goeker M."/>
        </authorList>
    </citation>
    <scope>NUCLEOTIDE SEQUENCE [LARGE SCALE GENOMIC DNA]</scope>
    <source>
        <strain evidence="1 2">DSM 9768</strain>
    </source>
</reference>
<name>A0ABT9ZW43_9BACI</name>
<organism evidence="1 2">
    <name type="scientific">Evansella vedderi</name>
    <dbReference type="NCBI Taxonomy" id="38282"/>
    <lineage>
        <taxon>Bacteria</taxon>
        <taxon>Bacillati</taxon>
        <taxon>Bacillota</taxon>
        <taxon>Bacilli</taxon>
        <taxon>Bacillales</taxon>
        <taxon>Bacillaceae</taxon>
        <taxon>Evansella</taxon>
    </lineage>
</organism>
<gene>
    <name evidence="1" type="ORF">J2S74_002552</name>
</gene>
<sequence>MQTNIFILQGANITCMEVYRENTNLMLPFATLEEVKGGDSSVARGKRPPVTESRDMINFHTPWCNILYALGYSLSVSKFVRLINSNGLGTNVT</sequence>
<keyword evidence="2" id="KW-1185">Reference proteome</keyword>
<evidence type="ECO:0000313" key="1">
    <source>
        <dbReference type="EMBL" id="MDQ0255170.1"/>
    </source>
</evidence>
<dbReference type="RefSeq" id="WP_307326114.1">
    <property type="nucleotide sequence ID" value="NZ_JAUSUG010000009.1"/>
</dbReference>
<protein>
    <submittedName>
        <fullName evidence="1">Uncharacterized protein</fullName>
    </submittedName>
</protein>
<comment type="caution">
    <text evidence="1">The sequence shown here is derived from an EMBL/GenBank/DDBJ whole genome shotgun (WGS) entry which is preliminary data.</text>
</comment>
<dbReference type="Proteomes" id="UP001230005">
    <property type="component" value="Unassembled WGS sequence"/>
</dbReference>
<dbReference type="EMBL" id="JAUSUG010000009">
    <property type="protein sequence ID" value="MDQ0255170.1"/>
    <property type="molecule type" value="Genomic_DNA"/>
</dbReference>